<dbReference type="AlphaFoldDB" id="A0A6J7KFL0"/>
<feature type="domain" description="Nucleoside phosphorylase" evidence="3">
    <location>
        <begin position="2"/>
        <end position="244"/>
    </location>
</feature>
<dbReference type="PANTHER" id="PTHR42679:SF2">
    <property type="entry name" value="S-METHYL-5'-THIOADENOSINE PHOSPHORYLASE"/>
    <property type="match status" value="1"/>
</dbReference>
<evidence type="ECO:0000256" key="1">
    <source>
        <dbReference type="ARBA" id="ARBA00022676"/>
    </source>
</evidence>
<dbReference type="SUPFAM" id="SSF53167">
    <property type="entry name" value="Purine and uridine phosphorylases"/>
    <property type="match status" value="1"/>
</dbReference>
<keyword evidence="2" id="KW-0808">Transferase</keyword>
<evidence type="ECO:0000259" key="3">
    <source>
        <dbReference type="Pfam" id="PF01048"/>
    </source>
</evidence>
<keyword evidence="1" id="KW-0328">Glycosyltransferase</keyword>
<dbReference type="GO" id="GO:0005829">
    <property type="term" value="C:cytosol"/>
    <property type="evidence" value="ECO:0007669"/>
    <property type="project" value="TreeGrafter"/>
</dbReference>
<dbReference type="GO" id="GO:0017061">
    <property type="term" value="F:S-methyl-5-thioadenosine phosphorylase activity"/>
    <property type="evidence" value="ECO:0007669"/>
    <property type="project" value="InterPro"/>
</dbReference>
<dbReference type="InterPro" id="IPR000845">
    <property type="entry name" value="Nucleoside_phosphorylase_d"/>
</dbReference>
<protein>
    <submittedName>
        <fullName evidence="4">Unannotated protein</fullName>
    </submittedName>
</protein>
<organism evidence="4">
    <name type="scientific">freshwater metagenome</name>
    <dbReference type="NCBI Taxonomy" id="449393"/>
    <lineage>
        <taxon>unclassified sequences</taxon>
        <taxon>metagenomes</taxon>
        <taxon>ecological metagenomes</taxon>
    </lineage>
</organism>
<gene>
    <name evidence="4" type="ORF">UFOPK3564_03666</name>
</gene>
<dbReference type="Pfam" id="PF01048">
    <property type="entry name" value="PNP_UDP_1"/>
    <property type="match status" value="1"/>
</dbReference>
<dbReference type="PANTHER" id="PTHR42679">
    <property type="entry name" value="S-METHYL-5'-THIOADENOSINE PHOSPHORYLASE"/>
    <property type="match status" value="1"/>
</dbReference>
<dbReference type="Gene3D" id="3.40.50.1580">
    <property type="entry name" value="Nucleoside phosphorylase domain"/>
    <property type="match status" value="1"/>
</dbReference>
<accession>A0A6J7KFL0</accession>
<dbReference type="EMBL" id="CAFBMK010000378">
    <property type="protein sequence ID" value="CAB4954211.1"/>
    <property type="molecule type" value="Genomic_DNA"/>
</dbReference>
<dbReference type="GO" id="GO:0019509">
    <property type="term" value="P:L-methionine salvage from methylthioadenosine"/>
    <property type="evidence" value="ECO:0007669"/>
    <property type="project" value="TreeGrafter"/>
</dbReference>
<dbReference type="GO" id="GO:0009116">
    <property type="term" value="P:nucleoside metabolic process"/>
    <property type="evidence" value="ECO:0007669"/>
    <property type="project" value="InterPro"/>
</dbReference>
<dbReference type="CDD" id="cd09010">
    <property type="entry name" value="MTAP_SsMTAPII_like_MTIP"/>
    <property type="match status" value="1"/>
</dbReference>
<sequence length="262" mass="27255">MRIGIVTGSGTYALEGLDGERRTVETADGPVPVTVGAVGGVEVVHLARHRDGHELVSHQVTHRANVLAFRELGVDAVLAVTVCGTCDPDAELGSLVVFDDLHFLQNRLADGTPCTLHTEPGAPGRGHWVFEDPFSAPLRTALLQAARDAGLAVRDGGCYGHVDGPRFNTRAEIRSLVAAGVTAVSQTAGPETTLFGEAGIPYALIGFQTDYANGISDVATPVETLMDLISRSTASFSAVLEGAIPLVAAAPPAPVGTNITWD</sequence>
<reference evidence="4" key="1">
    <citation type="submission" date="2020-05" db="EMBL/GenBank/DDBJ databases">
        <authorList>
            <person name="Chiriac C."/>
            <person name="Salcher M."/>
            <person name="Ghai R."/>
            <person name="Kavagutti S V."/>
        </authorList>
    </citation>
    <scope>NUCLEOTIDE SEQUENCE</scope>
</reference>
<dbReference type="InterPro" id="IPR035994">
    <property type="entry name" value="Nucleoside_phosphorylase_sf"/>
</dbReference>
<dbReference type="InterPro" id="IPR010044">
    <property type="entry name" value="MTAP"/>
</dbReference>
<evidence type="ECO:0000256" key="2">
    <source>
        <dbReference type="ARBA" id="ARBA00022679"/>
    </source>
</evidence>
<name>A0A6J7KFL0_9ZZZZ</name>
<evidence type="ECO:0000313" key="4">
    <source>
        <dbReference type="EMBL" id="CAB4954211.1"/>
    </source>
</evidence>
<proteinExistence type="predicted"/>